<dbReference type="AlphaFoldDB" id="A0A8T0D0N6"/>
<dbReference type="Proteomes" id="UP000806378">
    <property type="component" value="Unassembled WGS sequence"/>
</dbReference>
<gene>
    <name evidence="3" type="ORF">BT93_L1138</name>
</gene>
<dbReference type="EMBL" id="MU089521">
    <property type="protein sequence ID" value="KAF7852049.1"/>
    <property type="molecule type" value="Genomic_DNA"/>
</dbReference>
<proteinExistence type="predicted"/>
<accession>A0A8T0D0N6</accession>
<feature type="region of interest" description="Disordered" evidence="1">
    <location>
        <begin position="1"/>
        <end position="21"/>
    </location>
</feature>
<name>A0A8T0D0N6_CORYI</name>
<comment type="caution">
    <text evidence="3">The sequence shown here is derived from an EMBL/GenBank/DDBJ whole genome shotgun (WGS) entry which is preliminary data.</text>
</comment>
<dbReference type="PANTHER" id="PTHR33232">
    <property type="entry name" value="PROTEIN SIEVE ELEMENT OCCLUSION B-LIKE"/>
    <property type="match status" value="1"/>
</dbReference>
<sequence length="650" mass="72100">MKTRALSISSRGGRGGDGSHGTNIVGSIYPNDFLNIHNKLIDSVKGSLAYDSTVEGKCNPDVLLEIINNILTSAIALVRGNNNAQKVPTHASETIIPSDISHLINWISCQMTCEATRGKNLSESLSMIFQKLSSYQWTTQVLLVLAAFALHYGNFWYISEAPSDVGGGNALSTCLLKGLSSLKKKLRSDENMKAAVIPLNNVVNDLLELTNSLVGLYKLLNQHRGKHVPGLADAFREIPTWSCKTIIDIVDTGKYFARLVEDDDKFAESKLENLVLSVSHTKSTVLGAAKTCNSQIARMKEYQEFVTKVEAAVDIVDFLKSLLAVKDSSQDVKLKSFRKKKGLLIISDLEIPQDDCDTLEGIHARKETVYELVWIPVVDVDARADNLEEVPNFKTKMPWAVKQETMVVVLDSHGWVEMLNVMPKLRIWGASALDETPKDPFNWVPLVITPILHEELNAIKTDYTLFYGGTAASKLHIKYEIPQLSMVPVKDTKRFIIRLRSCLISRMEIVKTEMNPLSDSKVCEMCEAYKACQIGGFAILTKGRNLQKQHIGLFHTASTLVNDLKRVRELVDKDKGIDLAEAFKKKEPGVQEELSGCKHFYVPHYPGLGDLRCPDCGQFVRYDVSFVCCHSGSDQGGARHVESSAVANAK</sequence>
<dbReference type="InterPro" id="IPR039299">
    <property type="entry name" value="SEOA"/>
</dbReference>
<evidence type="ECO:0000259" key="2">
    <source>
        <dbReference type="Pfam" id="PF14576"/>
    </source>
</evidence>
<feature type="domain" description="Sieve element occlusion N-terminal" evidence="2">
    <location>
        <begin position="57"/>
        <end position="305"/>
    </location>
</feature>
<keyword evidence="4" id="KW-1185">Reference proteome</keyword>
<evidence type="ECO:0000256" key="1">
    <source>
        <dbReference type="SAM" id="MobiDB-lite"/>
    </source>
</evidence>
<dbReference type="InterPro" id="IPR027942">
    <property type="entry name" value="SEO_N"/>
</dbReference>
<dbReference type="Gramene" id="rna-gnl|WGS:JABURB|Cocit.L1138.1">
    <property type="protein sequence ID" value="cds-KAF7852049.1"/>
    <property type="gene ID" value="gene-BT93_L1138"/>
</dbReference>
<dbReference type="GO" id="GO:0010088">
    <property type="term" value="P:phloem development"/>
    <property type="evidence" value="ECO:0007669"/>
    <property type="project" value="InterPro"/>
</dbReference>
<dbReference type="OrthoDB" id="1493165at2759"/>
<evidence type="ECO:0000313" key="3">
    <source>
        <dbReference type="EMBL" id="KAF7852049.1"/>
    </source>
</evidence>
<evidence type="ECO:0000313" key="4">
    <source>
        <dbReference type="Proteomes" id="UP000806378"/>
    </source>
</evidence>
<dbReference type="PANTHER" id="PTHR33232:SF9">
    <property type="entry name" value="PROTEIN SIEVE ELEMENT OCCLUSION B"/>
    <property type="match status" value="1"/>
</dbReference>
<dbReference type="Pfam" id="PF14576">
    <property type="entry name" value="SEO_N"/>
    <property type="match status" value="1"/>
</dbReference>
<organism evidence="3 4">
    <name type="scientific">Corymbia citriodora subsp. variegata</name>
    <dbReference type="NCBI Taxonomy" id="360336"/>
    <lineage>
        <taxon>Eukaryota</taxon>
        <taxon>Viridiplantae</taxon>
        <taxon>Streptophyta</taxon>
        <taxon>Embryophyta</taxon>
        <taxon>Tracheophyta</taxon>
        <taxon>Spermatophyta</taxon>
        <taxon>Magnoliopsida</taxon>
        <taxon>eudicotyledons</taxon>
        <taxon>Gunneridae</taxon>
        <taxon>Pentapetalae</taxon>
        <taxon>rosids</taxon>
        <taxon>malvids</taxon>
        <taxon>Myrtales</taxon>
        <taxon>Myrtaceae</taxon>
        <taxon>Myrtoideae</taxon>
        <taxon>Eucalypteae</taxon>
        <taxon>Corymbia</taxon>
    </lineage>
</organism>
<protein>
    <recommendedName>
        <fullName evidence="2">Sieve element occlusion N-terminal domain-containing protein</fullName>
    </recommendedName>
</protein>
<reference evidence="3" key="1">
    <citation type="submission" date="2020-05" db="EMBL/GenBank/DDBJ databases">
        <title>WGS assembly of Corymbia citriodora subspecies variegata.</title>
        <authorList>
            <person name="Barry K."/>
            <person name="Hundley H."/>
            <person name="Shu S."/>
            <person name="Jenkins J."/>
            <person name="Grimwood J."/>
            <person name="Baten A."/>
        </authorList>
    </citation>
    <scope>NUCLEOTIDE SEQUENCE</scope>
    <source>
        <strain evidence="3">CV2-018</strain>
    </source>
</reference>